<reference evidence="2 3" key="1">
    <citation type="submission" date="2016-10" db="EMBL/GenBank/DDBJ databases">
        <authorList>
            <person name="de Groot N.N."/>
        </authorList>
    </citation>
    <scope>NUCLEOTIDE SEQUENCE [LARGE SCALE GENOMIC DNA]</scope>
    <source>
        <strain evidence="2 3">CGMCC 1.10959</strain>
    </source>
</reference>
<dbReference type="PANTHER" id="PTHR13696">
    <property type="entry name" value="P-LOOP CONTAINING NUCLEOSIDE TRIPHOSPHATE HYDROLASE"/>
    <property type="match status" value="1"/>
</dbReference>
<dbReference type="EMBL" id="FPAW01000030">
    <property type="protein sequence ID" value="SFU12616.1"/>
    <property type="molecule type" value="Genomic_DNA"/>
</dbReference>
<organism evidence="2 3">
    <name type="scientific">Sedimentitalea nanhaiensis</name>
    <dbReference type="NCBI Taxonomy" id="999627"/>
    <lineage>
        <taxon>Bacteria</taxon>
        <taxon>Pseudomonadati</taxon>
        <taxon>Pseudomonadota</taxon>
        <taxon>Alphaproteobacteria</taxon>
        <taxon>Rhodobacterales</taxon>
        <taxon>Paracoccaceae</taxon>
        <taxon>Sedimentitalea</taxon>
    </lineage>
</organism>
<evidence type="ECO:0000313" key="2">
    <source>
        <dbReference type="EMBL" id="SFU12616.1"/>
    </source>
</evidence>
<gene>
    <name evidence="2" type="ORF">SAMN05216236_13030</name>
</gene>
<sequence>MIISLISQKGGVGKSALARLLAVEVARAGWVVKIADLDPAQGTSTKWKARRDQSGLHPEIAVEKYRTVDRAIKEAGRFDLMILDGPAHAEQGGRTMARHSDLVLMPTGYSLDDMEPQVEAAYELEEAGIATDRMFFCFCRAKGSEAEDRAARAYLTKARVNVLDPVFPELASIRQGHAEGRAASEVPFPKVQERAVAVAQAIMNHLPGMKEAA</sequence>
<dbReference type="InterPro" id="IPR050678">
    <property type="entry name" value="DNA_Partitioning_ATPase"/>
</dbReference>
<evidence type="ECO:0000259" key="1">
    <source>
        <dbReference type="Pfam" id="PF01656"/>
    </source>
</evidence>
<protein>
    <submittedName>
        <fullName evidence="2">Chromosome partitioning protein</fullName>
    </submittedName>
</protein>
<dbReference type="Gene3D" id="3.40.50.300">
    <property type="entry name" value="P-loop containing nucleotide triphosphate hydrolases"/>
    <property type="match status" value="1"/>
</dbReference>
<dbReference type="InterPro" id="IPR027417">
    <property type="entry name" value="P-loop_NTPase"/>
</dbReference>
<dbReference type="AlphaFoldDB" id="A0A1I7DLV9"/>
<name>A0A1I7DLV9_9RHOB</name>
<dbReference type="RefSeq" id="WP_027260227.1">
    <property type="nucleotide sequence ID" value="NZ_FPAW01000030.1"/>
</dbReference>
<dbReference type="PANTHER" id="PTHR13696:SF96">
    <property type="entry name" value="COBQ_COBB_MIND_PARA NUCLEOTIDE BINDING DOMAIN-CONTAINING PROTEIN"/>
    <property type="match status" value="1"/>
</dbReference>
<feature type="domain" description="CobQ/CobB/MinD/ParA nucleotide binding" evidence="1">
    <location>
        <begin position="3"/>
        <end position="173"/>
    </location>
</feature>
<dbReference type="CDD" id="cd02042">
    <property type="entry name" value="ParAB_family"/>
    <property type="match status" value="1"/>
</dbReference>
<proteinExistence type="predicted"/>
<dbReference type="STRING" id="999627.SAMN05216236_13030"/>
<dbReference type="Pfam" id="PF01656">
    <property type="entry name" value="CbiA"/>
    <property type="match status" value="1"/>
</dbReference>
<keyword evidence="3" id="KW-1185">Reference proteome</keyword>
<dbReference type="SUPFAM" id="SSF52540">
    <property type="entry name" value="P-loop containing nucleoside triphosphate hydrolases"/>
    <property type="match status" value="1"/>
</dbReference>
<dbReference type="PIRSF" id="PIRSF009320">
    <property type="entry name" value="Nuc_binding_HP_1000"/>
    <property type="match status" value="1"/>
</dbReference>
<dbReference type="OrthoDB" id="9804460at2"/>
<dbReference type="InterPro" id="IPR002586">
    <property type="entry name" value="CobQ/CobB/MinD/ParA_Nub-bd_dom"/>
</dbReference>
<dbReference type="Proteomes" id="UP000182466">
    <property type="component" value="Unassembled WGS sequence"/>
</dbReference>
<evidence type="ECO:0000313" key="3">
    <source>
        <dbReference type="Proteomes" id="UP000182466"/>
    </source>
</evidence>
<accession>A0A1I7DLV9</accession>